<proteinExistence type="predicted"/>
<sequence length="303" mass="33025">MVVTHKYLYAENSSTPGVSRIWNNDTLSTVPLYSTDNLPPPPQRIGSAGGKLLIKITHVCNTVLAVGRVIECFDDGFNLGDIVIGPFGWRDYVLAHATDVEGIPENEKADIPRYLALKGSGVIAYHAICKAGQGGTMLIDGASCGIAIIAEQVAALMNWKVWGRSKKDGVMVASATGGCKRVWTETSDIEDMEMVNSVLACNGVDKDLAEIMKRGTRLVFCGECETMPETRGMMDERDIKQEKVCFSDLTKEDKTKAFEALMKWGDEGKIHVVVDLQNAHFEAIPVIMKAGGVGEIVVELRED</sequence>
<dbReference type="InterPro" id="IPR011032">
    <property type="entry name" value="GroES-like_sf"/>
</dbReference>
<evidence type="ECO:0000313" key="2">
    <source>
        <dbReference type="Proteomes" id="UP000018144"/>
    </source>
</evidence>
<dbReference type="Gene3D" id="3.90.180.10">
    <property type="entry name" value="Medium-chain alcohol dehydrogenases, catalytic domain"/>
    <property type="match status" value="1"/>
</dbReference>
<organism evidence="1 2">
    <name type="scientific">Pyronema omphalodes (strain CBS 100304)</name>
    <name type="common">Pyronema confluens</name>
    <dbReference type="NCBI Taxonomy" id="1076935"/>
    <lineage>
        <taxon>Eukaryota</taxon>
        <taxon>Fungi</taxon>
        <taxon>Dikarya</taxon>
        <taxon>Ascomycota</taxon>
        <taxon>Pezizomycotina</taxon>
        <taxon>Pezizomycetes</taxon>
        <taxon>Pezizales</taxon>
        <taxon>Pyronemataceae</taxon>
        <taxon>Pyronema</taxon>
    </lineage>
</organism>
<dbReference type="Proteomes" id="UP000018144">
    <property type="component" value="Unassembled WGS sequence"/>
</dbReference>
<accession>U4L7T7</accession>
<dbReference type="SUPFAM" id="SSF50129">
    <property type="entry name" value="GroES-like"/>
    <property type="match status" value="1"/>
</dbReference>
<dbReference type="OrthoDB" id="809632at2759"/>
<dbReference type="AlphaFoldDB" id="U4L7T7"/>
<evidence type="ECO:0000313" key="1">
    <source>
        <dbReference type="EMBL" id="CCX12712.1"/>
    </source>
</evidence>
<keyword evidence="2" id="KW-1185">Reference proteome</keyword>
<protein>
    <submittedName>
        <fullName evidence="1">Similar to Prostaglandin reductase 1 acc. no. Q3SZJ4</fullName>
    </submittedName>
</protein>
<name>U4L7T7_PYROM</name>
<dbReference type="SUPFAM" id="SSF51735">
    <property type="entry name" value="NAD(P)-binding Rossmann-fold domains"/>
    <property type="match status" value="1"/>
</dbReference>
<gene>
    <name evidence="1" type="ORF">PCON_12306</name>
</gene>
<dbReference type="EMBL" id="HF935723">
    <property type="protein sequence ID" value="CCX12712.1"/>
    <property type="molecule type" value="Genomic_DNA"/>
</dbReference>
<reference evidence="1 2" key="1">
    <citation type="journal article" date="2013" name="PLoS Genet.">
        <title>The genome and development-dependent transcriptomes of Pyronema confluens: a window into fungal evolution.</title>
        <authorList>
            <person name="Traeger S."/>
            <person name="Altegoer F."/>
            <person name="Freitag M."/>
            <person name="Gabaldon T."/>
            <person name="Kempken F."/>
            <person name="Kumar A."/>
            <person name="Marcet-Houben M."/>
            <person name="Poggeler S."/>
            <person name="Stajich J.E."/>
            <person name="Nowrousian M."/>
        </authorList>
    </citation>
    <scope>NUCLEOTIDE SEQUENCE [LARGE SCALE GENOMIC DNA]</scope>
    <source>
        <strain evidence="2">CBS 100304</strain>
        <tissue evidence="1">Vegetative mycelium</tissue>
    </source>
</reference>
<dbReference type="Gene3D" id="3.40.50.720">
    <property type="entry name" value="NAD(P)-binding Rossmann-like Domain"/>
    <property type="match status" value="1"/>
</dbReference>
<dbReference type="InterPro" id="IPR036291">
    <property type="entry name" value="NAD(P)-bd_dom_sf"/>
</dbReference>